<dbReference type="Proteomes" id="UP001559025">
    <property type="component" value="Unassembled WGS sequence"/>
</dbReference>
<keyword evidence="2" id="KW-1185">Reference proteome</keyword>
<dbReference type="RefSeq" id="WP_368805051.1">
    <property type="nucleotide sequence ID" value="NZ_JAZHFV010000012.1"/>
</dbReference>
<evidence type="ECO:0000313" key="2">
    <source>
        <dbReference type="Proteomes" id="UP001559025"/>
    </source>
</evidence>
<comment type="caution">
    <text evidence="1">The sequence shown here is derived from an EMBL/GenBank/DDBJ whole genome shotgun (WGS) entry which is preliminary data.</text>
</comment>
<evidence type="ECO:0000313" key="1">
    <source>
        <dbReference type="EMBL" id="MEX4010344.1"/>
    </source>
</evidence>
<proteinExistence type="predicted"/>
<organism evidence="1 2">
    <name type="scientific">Neoaquamicrobium sediminum</name>
    <dbReference type="NCBI Taxonomy" id="1849104"/>
    <lineage>
        <taxon>Bacteria</taxon>
        <taxon>Pseudomonadati</taxon>
        <taxon>Pseudomonadota</taxon>
        <taxon>Alphaproteobacteria</taxon>
        <taxon>Hyphomicrobiales</taxon>
        <taxon>Phyllobacteriaceae</taxon>
        <taxon>Neoaquamicrobium</taxon>
    </lineage>
</organism>
<accession>A0ABV3X0G1</accession>
<gene>
    <name evidence="1" type="ORF">V1479_23790</name>
</gene>
<name>A0ABV3X0G1_9HYPH</name>
<dbReference type="EMBL" id="JAZHFV010000012">
    <property type="protein sequence ID" value="MEX4010344.1"/>
    <property type="molecule type" value="Genomic_DNA"/>
</dbReference>
<reference evidence="1 2" key="1">
    <citation type="submission" date="2024-01" db="EMBL/GenBank/DDBJ databases">
        <title>New evidence supports the origin of RcGTA from prophage.</title>
        <authorList>
            <person name="Xu Y."/>
            <person name="Liu B."/>
            <person name="Chen F."/>
        </authorList>
    </citation>
    <scope>NUCLEOTIDE SEQUENCE [LARGE SCALE GENOMIC DNA]</scope>
    <source>
        <strain evidence="1 2">CBW1107-2</strain>
    </source>
</reference>
<protein>
    <submittedName>
        <fullName evidence="1">Uncharacterized protein</fullName>
    </submittedName>
</protein>
<sequence length="81" mass="8755">MTPALETSQQARWRNGKMSEQNVADALECDVTLIREIVSAWACRSLSIVPASLERRHSPQTSIRLAVAHALLTAAGLAVAD</sequence>